<reference evidence="1 2" key="1">
    <citation type="submission" date="2018-06" db="EMBL/GenBank/DDBJ databases">
        <title>Genome analysis of cellulolytic fungus Trichoderma lentiforme CFAM-422.</title>
        <authorList>
            <person name="Steindorff A.S."/>
            <person name="Formighieri E.F."/>
            <person name="Midorikawa G.E.O."/>
            <person name="Tamietti M.S."/>
            <person name="Ramos E.Z."/>
            <person name="Silva A.S."/>
            <person name="Bon E.P.S."/>
            <person name="Mendes T.D."/>
            <person name="Damaso M.C.T."/>
            <person name="Favaro L.C.L."/>
        </authorList>
    </citation>
    <scope>NUCLEOTIDE SEQUENCE [LARGE SCALE GENOMIC DNA]</scope>
    <source>
        <strain evidence="1 2">CFAM-422</strain>
    </source>
</reference>
<gene>
    <name evidence="1" type="ORF">CFAM422_007211</name>
</gene>
<dbReference type="AlphaFoldDB" id="A0A9P4XDJ7"/>
<dbReference type="Proteomes" id="UP000801864">
    <property type="component" value="Unassembled WGS sequence"/>
</dbReference>
<organism evidence="1 2">
    <name type="scientific">Trichoderma lentiforme</name>
    <dbReference type="NCBI Taxonomy" id="1567552"/>
    <lineage>
        <taxon>Eukaryota</taxon>
        <taxon>Fungi</taxon>
        <taxon>Dikarya</taxon>
        <taxon>Ascomycota</taxon>
        <taxon>Pezizomycotina</taxon>
        <taxon>Sordariomycetes</taxon>
        <taxon>Hypocreomycetidae</taxon>
        <taxon>Hypocreales</taxon>
        <taxon>Hypocreaceae</taxon>
        <taxon>Trichoderma</taxon>
    </lineage>
</organism>
<sequence length="70" mass="7648">MTSYAIQLPSIDLTWDISSATCNPVQAPILPQLLHGQLRISMQHTFNLQSPQFPKAMEPGSLVLPSATKS</sequence>
<accession>A0A9P4XDJ7</accession>
<name>A0A9P4XDJ7_9HYPO</name>
<evidence type="ECO:0000313" key="2">
    <source>
        <dbReference type="Proteomes" id="UP000801864"/>
    </source>
</evidence>
<protein>
    <submittedName>
        <fullName evidence="1">Uncharacterized protein</fullName>
    </submittedName>
</protein>
<dbReference type="EMBL" id="QLNT01000012">
    <property type="protein sequence ID" value="KAF3069299.1"/>
    <property type="molecule type" value="Genomic_DNA"/>
</dbReference>
<comment type="caution">
    <text evidence="1">The sequence shown here is derived from an EMBL/GenBank/DDBJ whole genome shotgun (WGS) entry which is preliminary data.</text>
</comment>
<keyword evidence="2" id="KW-1185">Reference proteome</keyword>
<evidence type="ECO:0000313" key="1">
    <source>
        <dbReference type="EMBL" id="KAF3069299.1"/>
    </source>
</evidence>
<proteinExistence type="predicted"/>